<evidence type="ECO:0008006" key="11">
    <source>
        <dbReference type="Google" id="ProtNLM"/>
    </source>
</evidence>
<feature type="transmembrane region" description="Helical" evidence="8">
    <location>
        <begin position="414"/>
        <end position="441"/>
    </location>
</feature>
<feature type="compositionally biased region" description="Polar residues" evidence="7">
    <location>
        <begin position="59"/>
        <end position="68"/>
    </location>
</feature>
<feature type="region of interest" description="Disordered" evidence="7">
    <location>
        <begin position="59"/>
        <end position="89"/>
    </location>
</feature>
<sequence>MIVTLLRTIINAIDGWDPRKFEVTLDRLDPVYGERRPLLFGVRGASRFSSWDSKRQTVNPMNRNTSWPDVSDEEPDPCGHNERRRVNPYQAPDRGDFTRRIVISLSVCVVVFVLTVALAMVDSSGWPGVFFWLTMITVVFLNMANGIYQTTVYGIAAKLPPKYSGAVVLGSNVSGTFTAIISIVSKAMSPNLRTAAIYYFITALFVLLACFDTYFALPLSRFYRYHTRLHDMPRKRNSNKIAGPFGEDAGTEVVRSSLPKTKAQIYWHVFKRCFPQCFNVFLTLFVSLAVFPAVQANIKMSDPSFIIPEAYYTLVLCFLTFNLFATFGNLLPNLIVWPGPRWLWVPVVLRLAFIPAFLLCRYQPVDVERITPIYIENDWIYWAIGAGLGLTSGYYSSLAMMFGPASVEEEYASIAGMFCAASLVTGVFAGVNFSLFSWWFVQNVTWVL</sequence>
<dbReference type="SUPFAM" id="SSF103473">
    <property type="entry name" value="MFS general substrate transporter"/>
    <property type="match status" value="1"/>
</dbReference>
<keyword evidence="3" id="KW-0813">Transport</keyword>
<dbReference type="Pfam" id="PF01733">
    <property type="entry name" value="Nucleoside_tran"/>
    <property type="match status" value="1"/>
</dbReference>
<dbReference type="GO" id="GO:0005337">
    <property type="term" value="F:nucleoside transmembrane transporter activity"/>
    <property type="evidence" value="ECO:0007669"/>
    <property type="project" value="InterPro"/>
</dbReference>
<feature type="transmembrane region" description="Helical" evidence="8">
    <location>
        <begin position="277"/>
        <end position="298"/>
    </location>
</feature>
<keyword evidence="6 8" id="KW-0472">Membrane</keyword>
<dbReference type="InterPro" id="IPR002259">
    <property type="entry name" value="Eqnu_transpt"/>
</dbReference>
<feature type="transmembrane region" description="Helical" evidence="8">
    <location>
        <begin position="196"/>
        <end position="217"/>
    </location>
</feature>
<protein>
    <recommendedName>
        <fullName evidence="11">Equilibrative nucleoside transporter 1</fullName>
    </recommendedName>
</protein>
<proteinExistence type="inferred from homology"/>
<dbReference type="AlphaFoldDB" id="A0A7R9GCX8"/>
<comment type="similarity">
    <text evidence="2">Belongs to the SLC29A/ENT transporter (TC 2.A.57) family.</text>
</comment>
<keyword evidence="5 8" id="KW-1133">Transmembrane helix</keyword>
<feature type="transmembrane region" description="Helical" evidence="8">
    <location>
        <begin position="379"/>
        <end position="402"/>
    </location>
</feature>
<keyword evidence="4 8" id="KW-0812">Transmembrane</keyword>
<gene>
    <name evidence="9" type="ORF">NMOB1V02_LOCUS5692</name>
</gene>
<evidence type="ECO:0000256" key="1">
    <source>
        <dbReference type="ARBA" id="ARBA00004141"/>
    </source>
</evidence>
<dbReference type="InterPro" id="IPR036259">
    <property type="entry name" value="MFS_trans_sf"/>
</dbReference>
<organism evidence="9">
    <name type="scientific">Notodromas monacha</name>
    <dbReference type="NCBI Taxonomy" id="399045"/>
    <lineage>
        <taxon>Eukaryota</taxon>
        <taxon>Metazoa</taxon>
        <taxon>Ecdysozoa</taxon>
        <taxon>Arthropoda</taxon>
        <taxon>Crustacea</taxon>
        <taxon>Oligostraca</taxon>
        <taxon>Ostracoda</taxon>
        <taxon>Podocopa</taxon>
        <taxon>Podocopida</taxon>
        <taxon>Cypridocopina</taxon>
        <taxon>Cypridoidea</taxon>
        <taxon>Cyprididae</taxon>
        <taxon>Notodromas</taxon>
    </lineage>
</organism>
<evidence type="ECO:0000256" key="7">
    <source>
        <dbReference type="SAM" id="MobiDB-lite"/>
    </source>
</evidence>
<keyword evidence="10" id="KW-1185">Reference proteome</keyword>
<dbReference type="EMBL" id="OA883114">
    <property type="protein sequence ID" value="CAD7277976.1"/>
    <property type="molecule type" value="Genomic_DNA"/>
</dbReference>
<evidence type="ECO:0000313" key="10">
    <source>
        <dbReference type="Proteomes" id="UP000678499"/>
    </source>
</evidence>
<dbReference type="PANTHER" id="PTHR10332:SF80">
    <property type="entry name" value="EQUILIBRATIVE NUCLEOSIDE TRANSPORTER 2, ISOFORM A"/>
    <property type="match status" value="1"/>
</dbReference>
<dbReference type="GO" id="GO:0005886">
    <property type="term" value="C:plasma membrane"/>
    <property type="evidence" value="ECO:0007669"/>
    <property type="project" value="TreeGrafter"/>
</dbReference>
<evidence type="ECO:0000256" key="4">
    <source>
        <dbReference type="ARBA" id="ARBA00022692"/>
    </source>
</evidence>
<comment type="subcellular location">
    <subcellularLocation>
        <location evidence="1">Membrane</location>
        <topology evidence="1">Multi-pass membrane protein</topology>
    </subcellularLocation>
</comment>
<feature type="transmembrane region" description="Helical" evidence="8">
    <location>
        <begin position="165"/>
        <end position="184"/>
    </location>
</feature>
<evidence type="ECO:0000256" key="2">
    <source>
        <dbReference type="ARBA" id="ARBA00007965"/>
    </source>
</evidence>
<feature type="transmembrane region" description="Helical" evidence="8">
    <location>
        <begin position="310"/>
        <end position="330"/>
    </location>
</feature>
<evidence type="ECO:0000256" key="6">
    <source>
        <dbReference type="ARBA" id="ARBA00023136"/>
    </source>
</evidence>
<evidence type="ECO:0000313" key="9">
    <source>
        <dbReference type="EMBL" id="CAD7277976.1"/>
    </source>
</evidence>
<dbReference type="OrthoDB" id="1856718at2759"/>
<evidence type="ECO:0000256" key="3">
    <source>
        <dbReference type="ARBA" id="ARBA00022448"/>
    </source>
</evidence>
<feature type="transmembrane region" description="Helical" evidence="8">
    <location>
        <begin position="342"/>
        <end position="359"/>
    </location>
</feature>
<feature type="transmembrane region" description="Helical" evidence="8">
    <location>
        <begin position="126"/>
        <end position="144"/>
    </location>
</feature>
<accession>A0A7R9GCX8</accession>
<feature type="transmembrane region" description="Helical" evidence="8">
    <location>
        <begin position="101"/>
        <end position="120"/>
    </location>
</feature>
<dbReference type="Proteomes" id="UP000678499">
    <property type="component" value="Unassembled WGS sequence"/>
</dbReference>
<dbReference type="PANTHER" id="PTHR10332">
    <property type="entry name" value="EQUILIBRATIVE NUCLEOSIDE TRANSPORTER"/>
    <property type="match status" value="1"/>
</dbReference>
<evidence type="ECO:0000256" key="5">
    <source>
        <dbReference type="ARBA" id="ARBA00022989"/>
    </source>
</evidence>
<name>A0A7R9GCX8_9CRUS</name>
<reference evidence="9" key="1">
    <citation type="submission" date="2020-11" db="EMBL/GenBank/DDBJ databases">
        <authorList>
            <person name="Tran Van P."/>
        </authorList>
    </citation>
    <scope>NUCLEOTIDE SEQUENCE</scope>
</reference>
<dbReference type="EMBL" id="CAJPEX010001077">
    <property type="protein sequence ID" value="CAG0918128.1"/>
    <property type="molecule type" value="Genomic_DNA"/>
</dbReference>
<dbReference type="PRINTS" id="PR01130">
    <property type="entry name" value="DERENTRNSPRT"/>
</dbReference>
<evidence type="ECO:0000256" key="8">
    <source>
        <dbReference type="SAM" id="Phobius"/>
    </source>
</evidence>